<dbReference type="Pfam" id="PF13439">
    <property type="entry name" value="Glyco_transf_4"/>
    <property type="match status" value="1"/>
</dbReference>
<evidence type="ECO:0000259" key="3">
    <source>
        <dbReference type="Pfam" id="PF13439"/>
    </source>
</evidence>
<dbReference type="PANTHER" id="PTHR46401:SF2">
    <property type="entry name" value="GLYCOSYLTRANSFERASE WBBK-RELATED"/>
    <property type="match status" value="1"/>
</dbReference>
<dbReference type="Pfam" id="PF00534">
    <property type="entry name" value="Glycos_transf_1"/>
    <property type="match status" value="1"/>
</dbReference>
<dbReference type="SUPFAM" id="SSF53756">
    <property type="entry name" value="UDP-Glycosyltransferase/glycogen phosphorylase"/>
    <property type="match status" value="1"/>
</dbReference>
<proteinExistence type="predicted"/>
<dbReference type="PANTHER" id="PTHR46401">
    <property type="entry name" value="GLYCOSYLTRANSFERASE WBBK-RELATED"/>
    <property type="match status" value="1"/>
</dbReference>
<sequence length="367" mass="41675">MRVLFDHQAFTIQNFGGISRYFIELFNQLKTVPELDLRHTAQFSNNGYLAQYEGIRRFPFLNTQGDERKQDMMRHTNNLISLASLATGRYSVFHPTYYDPYFLRLKSRKPFVVTFHDMIHERFQQVYPALNTPLILHKKLLLEKSAAIISVSESTKRDILSLYPHISADKINVIPLASSLKIPESTAIPAQKGDYLLYVGTRSLYKNFMFFVEAITPLLKRYKHLKLLCAGGGGFTAQEQQRLAQLQVQVQVQQVPITDERLVHLYAHALAFVFPSLYEGFGIPTIEAMSCGCPVLASEVSSIPEVGADAALYFSPTDPDSIRQAVEQVLNNSTLRQELITGGYSRAAAFSWERTAELTKQVYHQLQ</sequence>
<name>A0ABQ1WEQ7_9BACT</name>
<evidence type="ECO:0000313" key="5">
    <source>
        <dbReference type="Proteomes" id="UP000634043"/>
    </source>
</evidence>
<dbReference type="EMBL" id="BMFP01000007">
    <property type="protein sequence ID" value="GGG27008.1"/>
    <property type="molecule type" value="Genomic_DNA"/>
</dbReference>
<accession>A0ABQ1WEQ7</accession>
<dbReference type="CDD" id="cd03809">
    <property type="entry name" value="GT4_MtfB-like"/>
    <property type="match status" value="1"/>
</dbReference>
<keyword evidence="5" id="KW-1185">Reference proteome</keyword>
<dbReference type="InterPro" id="IPR028098">
    <property type="entry name" value="Glyco_trans_4-like_N"/>
</dbReference>
<reference evidence="5" key="1">
    <citation type="journal article" date="2019" name="Int. J. Syst. Evol. Microbiol.">
        <title>The Global Catalogue of Microorganisms (GCM) 10K type strain sequencing project: providing services to taxonomists for standard genome sequencing and annotation.</title>
        <authorList>
            <consortium name="The Broad Institute Genomics Platform"/>
            <consortium name="The Broad Institute Genome Sequencing Center for Infectious Disease"/>
            <person name="Wu L."/>
            <person name="Ma J."/>
        </authorList>
    </citation>
    <scope>NUCLEOTIDE SEQUENCE [LARGE SCALE GENOMIC DNA]</scope>
    <source>
        <strain evidence="5">CGMCC 1.12749</strain>
    </source>
</reference>
<gene>
    <name evidence="4" type="primary">wbyK</name>
    <name evidence="4" type="ORF">GCM10011323_33200</name>
</gene>
<feature type="domain" description="Glycosyltransferase subfamily 4-like N-terminal" evidence="3">
    <location>
        <begin position="16"/>
        <end position="175"/>
    </location>
</feature>
<feature type="domain" description="Glycosyl transferase family 1" evidence="2">
    <location>
        <begin position="191"/>
        <end position="345"/>
    </location>
</feature>
<evidence type="ECO:0000313" key="4">
    <source>
        <dbReference type="EMBL" id="GGG27008.1"/>
    </source>
</evidence>
<comment type="caution">
    <text evidence="4">The sequence shown here is derived from an EMBL/GenBank/DDBJ whole genome shotgun (WGS) entry which is preliminary data.</text>
</comment>
<dbReference type="InterPro" id="IPR001296">
    <property type="entry name" value="Glyco_trans_1"/>
</dbReference>
<evidence type="ECO:0000256" key="1">
    <source>
        <dbReference type="ARBA" id="ARBA00022679"/>
    </source>
</evidence>
<protein>
    <submittedName>
        <fullName evidence="4">Mannosyltransferase</fullName>
    </submittedName>
</protein>
<dbReference type="Gene3D" id="3.40.50.2000">
    <property type="entry name" value="Glycogen Phosphorylase B"/>
    <property type="match status" value="2"/>
</dbReference>
<dbReference type="GO" id="GO:0016757">
    <property type="term" value="F:glycosyltransferase activity"/>
    <property type="evidence" value="ECO:0007669"/>
    <property type="project" value="UniProtKB-KW"/>
</dbReference>
<dbReference type="Proteomes" id="UP000634043">
    <property type="component" value="Unassembled WGS sequence"/>
</dbReference>
<organism evidence="4 5">
    <name type="scientific">Pontibacter amylolyticus</name>
    <dbReference type="NCBI Taxonomy" id="1424080"/>
    <lineage>
        <taxon>Bacteria</taxon>
        <taxon>Pseudomonadati</taxon>
        <taxon>Bacteroidota</taxon>
        <taxon>Cytophagia</taxon>
        <taxon>Cytophagales</taxon>
        <taxon>Hymenobacteraceae</taxon>
        <taxon>Pontibacter</taxon>
    </lineage>
</organism>
<keyword evidence="1" id="KW-0808">Transferase</keyword>
<evidence type="ECO:0000259" key="2">
    <source>
        <dbReference type="Pfam" id="PF00534"/>
    </source>
</evidence>
<keyword evidence="4" id="KW-0328">Glycosyltransferase</keyword>
<dbReference type="RefSeq" id="WP_188502664.1">
    <property type="nucleotide sequence ID" value="NZ_BMFP01000007.1"/>
</dbReference>